<protein>
    <submittedName>
        <fullName evidence="2">Uncharacterized protein</fullName>
    </submittedName>
</protein>
<evidence type="ECO:0000256" key="1">
    <source>
        <dbReference type="SAM" id="MobiDB-lite"/>
    </source>
</evidence>
<name>A0ABQ8NPX2_PYRGI</name>
<gene>
    <name evidence="2" type="ORF">MCOR33_004079</name>
</gene>
<organism evidence="2 3">
    <name type="scientific">Pyricularia grisea</name>
    <name type="common">Crabgrass-specific blast fungus</name>
    <name type="synonym">Magnaporthe grisea</name>
    <dbReference type="NCBI Taxonomy" id="148305"/>
    <lineage>
        <taxon>Eukaryota</taxon>
        <taxon>Fungi</taxon>
        <taxon>Dikarya</taxon>
        <taxon>Ascomycota</taxon>
        <taxon>Pezizomycotina</taxon>
        <taxon>Sordariomycetes</taxon>
        <taxon>Sordariomycetidae</taxon>
        <taxon>Magnaporthales</taxon>
        <taxon>Pyriculariaceae</taxon>
        <taxon>Pyricularia</taxon>
    </lineage>
</organism>
<dbReference type="EMBL" id="JABSND010000056">
    <property type="protein sequence ID" value="KAI6300185.1"/>
    <property type="molecule type" value="Genomic_DNA"/>
</dbReference>
<keyword evidence="3" id="KW-1185">Reference proteome</keyword>
<proteinExistence type="predicted"/>
<evidence type="ECO:0000313" key="2">
    <source>
        <dbReference type="EMBL" id="KAI6300185.1"/>
    </source>
</evidence>
<dbReference type="InterPro" id="IPR017956">
    <property type="entry name" value="AT_hook_DNA-bd_motif"/>
</dbReference>
<dbReference type="Proteomes" id="UP001059893">
    <property type="component" value="Unassembled WGS sequence"/>
</dbReference>
<reference evidence="2" key="1">
    <citation type="submission" date="2021-01" db="EMBL/GenBank/DDBJ databases">
        <title>Deciphering the adaptive evolutionary patterns associated with biogeogrpahic diversity in the finger millet blast pathogen Magnaporthe oryzae in Eastern Africa.</title>
        <authorList>
            <person name="Onyema G."/>
            <person name="Shittu T.A."/>
            <person name="Dodsworth S."/>
            <person name="Devilliers S."/>
            <person name="Muthumeenakshi S."/>
            <person name="Sreenivasaprasad S."/>
        </authorList>
    </citation>
    <scope>NUCLEOTIDE SEQUENCE</scope>
    <source>
        <strain evidence="2">D15/s37</strain>
    </source>
</reference>
<feature type="region of interest" description="Disordered" evidence="1">
    <location>
        <begin position="349"/>
        <end position="573"/>
    </location>
</feature>
<comment type="caution">
    <text evidence="2">The sequence shown here is derived from an EMBL/GenBank/DDBJ whole genome shotgun (WGS) entry which is preliminary data.</text>
</comment>
<feature type="compositionally biased region" description="Acidic residues" evidence="1">
    <location>
        <begin position="316"/>
        <end position="330"/>
    </location>
</feature>
<feature type="region of interest" description="Disordered" evidence="1">
    <location>
        <begin position="201"/>
        <end position="238"/>
    </location>
</feature>
<feature type="compositionally biased region" description="Acidic residues" evidence="1">
    <location>
        <begin position="47"/>
        <end position="58"/>
    </location>
</feature>
<feature type="region of interest" description="Disordered" evidence="1">
    <location>
        <begin position="307"/>
        <end position="330"/>
    </location>
</feature>
<sequence length="573" mass="65409">MPAFFDPHTQIPAAINSQLLPALNDLAEDPDRLERALNRRFGREVPPQDDDETESDIEQEARDFELSQRPREAILSEYRDLIDAPLDGDDVDNLAFQFHHSHHLYDPRKRYEDESNHEQGLLLDFYRSKWPDPRTERFLEGGEKGELRRKIIARHIVKKRWQNLGLWNTKWGIPGRLNRQENDNVVRWRWAFEPEPLEFGPDHPATLATHRSKGRKFGEHQNPPPPHANPGSSKCASQHEARDFIITRPWFLWAQEKMEYNHRLERIPLAFLGRCREDEPDTVKELWKKRGHWDDNWEQHTTYVGRPVPGWRWPNEDSDLEPDDSYDLDTELTPSEVDALEDVDALPQPRPVEFFPQPPTGLTVPLGSLFPIQTYTPPPKKRQRKSTGTKQEGQGSTEKRRGRPPKSANRVEMPKQNSSVQQRLPRAKHRPQKNTVDNWAEQPRRSARIAAHSAAPSEPEPASFPCQPLKKPLQSNSTKTGGRKPRPLPARAPAPEGPKRARGRPARETSSTESKPRGRPSKVVASNGVEKPKSPPARHGRKPKALVEVAVASTIKGTATAPAHGRGRPRKSG</sequence>
<evidence type="ECO:0000313" key="3">
    <source>
        <dbReference type="Proteomes" id="UP001059893"/>
    </source>
</evidence>
<feature type="region of interest" description="Disordered" evidence="1">
    <location>
        <begin position="39"/>
        <end position="59"/>
    </location>
</feature>
<dbReference type="PRINTS" id="PR00929">
    <property type="entry name" value="ATHOOK"/>
</dbReference>
<accession>A0ABQ8NPX2</accession>
<feature type="compositionally biased region" description="Low complexity" evidence="1">
    <location>
        <begin position="448"/>
        <end position="463"/>
    </location>
</feature>
<dbReference type="SMART" id="SM00384">
    <property type="entry name" value="AT_hook"/>
    <property type="match status" value="3"/>
</dbReference>
<feature type="compositionally biased region" description="Pro residues" evidence="1">
    <location>
        <begin position="487"/>
        <end position="496"/>
    </location>
</feature>